<sequence>MSTGVIGAGNMGAAFARALVRSSIHRRQVCTGPGQPLPAPNLVGIN</sequence>
<accession>A0A4R3RE37</accession>
<gene>
    <name evidence="3" type="ORF">EV129_11414</name>
    <name evidence="2" type="ORF">EV130_102148</name>
</gene>
<dbReference type="InterPro" id="IPR036291">
    <property type="entry name" value="NAD(P)-bd_dom_sf"/>
</dbReference>
<evidence type="ECO:0000313" key="2">
    <source>
        <dbReference type="EMBL" id="TCU28968.1"/>
    </source>
</evidence>
<dbReference type="AlphaFoldDB" id="A0A4R3RE37"/>
<dbReference type="SUPFAM" id="SSF51735">
    <property type="entry name" value="NAD(P)-binding Rossmann-fold domains"/>
    <property type="match status" value="1"/>
</dbReference>
<dbReference type="InterPro" id="IPR028939">
    <property type="entry name" value="P5C_Rdtase_cat_N"/>
</dbReference>
<proteinExistence type="predicted"/>
<organism evidence="3 4">
    <name type="scientific">Rhizobium azibense</name>
    <dbReference type="NCBI Taxonomy" id="1136135"/>
    <lineage>
        <taxon>Bacteria</taxon>
        <taxon>Pseudomonadati</taxon>
        <taxon>Pseudomonadota</taxon>
        <taxon>Alphaproteobacteria</taxon>
        <taxon>Hyphomicrobiales</taxon>
        <taxon>Rhizobiaceae</taxon>
        <taxon>Rhizobium/Agrobacterium group</taxon>
        <taxon>Rhizobium</taxon>
    </lineage>
</organism>
<protein>
    <recommendedName>
        <fullName evidence="1">Pyrroline-5-carboxylate reductase catalytic N-terminal domain-containing protein</fullName>
    </recommendedName>
</protein>
<evidence type="ECO:0000313" key="5">
    <source>
        <dbReference type="Proteomes" id="UP000295547"/>
    </source>
</evidence>
<dbReference type="Proteomes" id="UP000295547">
    <property type="component" value="Unassembled WGS sequence"/>
</dbReference>
<evidence type="ECO:0000313" key="4">
    <source>
        <dbReference type="Proteomes" id="UP000295507"/>
    </source>
</evidence>
<evidence type="ECO:0000259" key="1">
    <source>
        <dbReference type="Pfam" id="PF03807"/>
    </source>
</evidence>
<dbReference type="EMBL" id="SMBJ01000002">
    <property type="protein sequence ID" value="TCU28968.1"/>
    <property type="molecule type" value="Genomic_DNA"/>
</dbReference>
<reference evidence="4 5" key="1">
    <citation type="submission" date="2019-03" db="EMBL/GenBank/DDBJ databases">
        <title>Genomic Encyclopedia of Type Strains, Phase IV (KMG-V): Genome sequencing to study the core and pangenomes of soil and plant-associated prokaryotes.</title>
        <authorList>
            <person name="Whitman W."/>
        </authorList>
    </citation>
    <scope>NUCLEOTIDE SEQUENCE [LARGE SCALE GENOMIC DNA]</scope>
    <source>
        <strain evidence="2 5">Gr42</strain>
        <strain evidence="3 4">IE4868</strain>
    </source>
</reference>
<dbReference type="EMBL" id="SMBK01000014">
    <property type="protein sequence ID" value="TCU33773.1"/>
    <property type="molecule type" value="Genomic_DNA"/>
</dbReference>
<name>A0A4R3RE37_9HYPH</name>
<dbReference type="Pfam" id="PF03807">
    <property type="entry name" value="F420_oxidored"/>
    <property type="match status" value="1"/>
</dbReference>
<feature type="domain" description="Pyrroline-5-carboxylate reductase catalytic N-terminal" evidence="1">
    <location>
        <begin position="4"/>
        <end position="31"/>
    </location>
</feature>
<evidence type="ECO:0000313" key="3">
    <source>
        <dbReference type="EMBL" id="TCU33773.1"/>
    </source>
</evidence>
<comment type="caution">
    <text evidence="3">The sequence shown here is derived from an EMBL/GenBank/DDBJ whole genome shotgun (WGS) entry which is preliminary data.</text>
</comment>
<dbReference type="Proteomes" id="UP000295507">
    <property type="component" value="Unassembled WGS sequence"/>
</dbReference>
<keyword evidence="5" id="KW-1185">Reference proteome</keyword>